<keyword evidence="6 13" id="KW-0862">Zinc</keyword>
<dbReference type="Pfam" id="PF13481">
    <property type="entry name" value="AAA_25"/>
    <property type="match status" value="1"/>
</dbReference>
<sequence length="455" mass="48163">MAVKKVKTIFSCQQCGYQSPKWLGRCPDCGQWNSLVEETVQPARGGRGGTAAGAASVPQRLCEVSACEEDRLQVGIGEFDRVLGGGVVPGSLTLIGGDPGIGKSTLLLQALGKLADLGPALYVTAEESTRQVKLRAGRLGVVAGQLLLLAETSLEAILEQARQLRPAFLVIDSIQTIFTAALESAPGSVSQVRECAGRLMQVAKGDGIPTFIVGHVTKDGAIAGPRMLEHMVDTVLYFEGDAGHPYRILRAVKNRFGSTNEIGVFEMRETGLAEVTNPSELFLAERPEGAAGSAVVPSVEGSRPILVELQALVSSCTYGTPRRTTIGFDHNRVALLGAVLEKKVGLSLLAQDIFLNVAGGVRLDEPAVDLGVVAALASSHLNKPIPPRTIVFGEIGLAGEVRAVSRPELRVKEATRLGFDRCFLPAGNLKNLEGPEGMRLVGVKGVAQMLDELFE</sequence>
<keyword evidence="7 11" id="KW-0067">ATP-binding</keyword>
<comment type="caution">
    <text evidence="15">The sequence shown here is derived from an EMBL/GenBank/DDBJ whole genome shotgun (WGS) entry which is preliminary data.</text>
</comment>
<evidence type="ECO:0000313" key="15">
    <source>
        <dbReference type="EMBL" id="ORJ58763.1"/>
    </source>
</evidence>
<dbReference type="GO" id="GO:0008270">
    <property type="term" value="F:zinc ion binding"/>
    <property type="evidence" value="ECO:0007669"/>
    <property type="project" value="UniProtKB-KW"/>
</dbReference>
<dbReference type="PANTHER" id="PTHR32472">
    <property type="entry name" value="DNA REPAIR PROTEIN RADA"/>
    <property type="match status" value="1"/>
</dbReference>
<dbReference type="PROSITE" id="PS50162">
    <property type="entry name" value="RECA_2"/>
    <property type="match status" value="1"/>
</dbReference>
<dbReference type="InterPro" id="IPR027417">
    <property type="entry name" value="P-loop_NTPase"/>
</dbReference>
<dbReference type="RefSeq" id="WP_085010992.1">
    <property type="nucleotide sequence ID" value="NZ_NAAD01000014.1"/>
</dbReference>
<comment type="domain">
    <text evidence="11">The middle region has homology to RecA with ATPase motifs including the RadA KNRFG motif, while the C-terminus is homologous to Lon protease.</text>
</comment>
<dbReference type="Gene3D" id="3.40.50.300">
    <property type="entry name" value="P-loop containing nucleotide triphosphate hydrolases"/>
    <property type="match status" value="1"/>
</dbReference>
<dbReference type="HAMAP" id="MF_01498">
    <property type="entry name" value="RadA_bact"/>
    <property type="match status" value="1"/>
</dbReference>
<keyword evidence="9 11" id="KW-0238">DNA-binding</keyword>
<evidence type="ECO:0000256" key="8">
    <source>
        <dbReference type="ARBA" id="ARBA00023016"/>
    </source>
</evidence>
<keyword evidence="2 11" id="KW-0547">Nucleotide-binding</keyword>
<keyword evidence="3 11" id="KW-0227">DNA damage</keyword>
<evidence type="ECO:0000256" key="10">
    <source>
        <dbReference type="ARBA" id="ARBA00023204"/>
    </source>
</evidence>
<dbReference type="InterPro" id="IPR041166">
    <property type="entry name" value="Rubredoxin_2"/>
</dbReference>
<dbReference type="PANTHER" id="PTHR32472:SF10">
    <property type="entry name" value="DNA REPAIR PROTEIN RADA-LIKE PROTEIN"/>
    <property type="match status" value="1"/>
</dbReference>
<dbReference type="InterPro" id="IPR020568">
    <property type="entry name" value="Ribosomal_Su5_D2-typ_SF"/>
</dbReference>
<dbReference type="SUPFAM" id="SSF52540">
    <property type="entry name" value="P-loop containing nucleoside triphosphate hydrolases"/>
    <property type="match status" value="1"/>
</dbReference>
<dbReference type="SMART" id="SM00382">
    <property type="entry name" value="AAA"/>
    <property type="match status" value="1"/>
</dbReference>
<evidence type="ECO:0000256" key="5">
    <source>
        <dbReference type="ARBA" id="ARBA00022801"/>
    </source>
</evidence>
<dbReference type="InterPro" id="IPR003593">
    <property type="entry name" value="AAA+_ATPase"/>
</dbReference>
<dbReference type="STRING" id="1969733.B5V00_11745"/>
<dbReference type="InterPro" id="IPR020588">
    <property type="entry name" value="RecA_ATP-bd"/>
</dbReference>
<feature type="domain" description="RecA family profile 1" evidence="14">
    <location>
        <begin position="68"/>
        <end position="216"/>
    </location>
</feature>
<evidence type="ECO:0000259" key="14">
    <source>
        <dbReference type="PROSITE" id="PS50162"/>
    </source>
</evidence>
<dbReference type="PRINTS" id="PR01874">
    <property type="entry name" value="DNAREPAIRADA"/>
</dbReference>
<dbReference type="GO" id="GO:0005524">
    <property type="term" value="F:ATP binding"/>
    <property type="evidence" value="ECO:0007669"/>
    <property type="project" value="UniProtKB-UniRule"/>
</dbReference>
<keyword evidence="16" id="KW-1185">Reference proteome</keyword>
<comment type="similarity">
    <text evidence="11 13">Belongs to the RecA family. RadA subfamily.</text>
</comment>
<dbReference type="CDD" id="cd01121">
    <property type="entry name" value="RadA_SMS_N"/>
    <property type="match status" value="1"/>
</dbReference>
<evidence type="ECO:0000256" key="2">
    <source>
        <dbReference type="ARBA" id="ARBA00022741"/>
    </source>
</evidence>
<evidence type="ECO:0000256" key="7">
    <source>
        <dbReference type="ARBA" id="ARBA00022840"/>
    </source>
</evidence>
<dbReference type="OrthoDB" id="9803906at2"/>
<feature type="region of interest" description="Lon-protease-like" evidence="11">
    <location>
        <begin position="352"/>
        <end position="455"/>
    </location>
</feature>
<evidence type="ECO:0000256" key="12">
    <source>
        <dbReference type="NCBIfam" id="TIGR00416"/>
    </source>
</evidence>
<dbReference type="SUPFAM" id="SSF54211">
    <property type="entry name" value="Ribosomal protein S5 domain 2-like"/>
    <property type="match status" value="1"/>
</dbReference>
<dbReference type="GO" id="GO:0005829">
    <property type="term" value="C:cytosol"/>
    <property type="evidence" value="ECO:0007669"/>
    <property type="project" value="TreeGrafter"/>
</dbReference>
<evidence type="ECO:0000313" key="16">
    <source>
        <dbReference type="Proteomes" id="UP000193136"/>
    </source>
</evidence>
<dbReference type="EMBL" id="NAAD01000014">
    <property type="protein sequence ID" value="ORJ58763.1"/>
    <property type="molecule type" value="Genomic_DNA"/>
</dbReference>
<dbReference type="Proteomes" id="UP000193136">
    <property type="component" value="Unassembled WGS sequence"/>
</dbReference>
<dbReference type="GO" id="GO:0140664">
    <property type="term" value="F:ATP-dependent DNA damage sensor activity"/>
    <property type="evidence" value="ECO:0007669"/>
    <property type="project" value="InterPro"/>
</dbReference>
<feature type="binding site" evidence="11">
    <location>
        <begin position="97"/>
        <end position="104"/>
    </location>
    <ligand>
        <name>ATP</name>
        <dbReference type="ChEBI" id="CHEBI:30616"/>
    </ligand>
</feature>
<reference evidence="15 16" key="1">
    <citation type="submission" date="2017-03" db="EMBL/GenBank/DDBJ databases">
        <title>Genome sequence of Geothermobacter sp. EPR-M, Deep-Sea Iron Reducer.</title>
        <authorList>
            <person name="Tully B."/>
            <person name="Savalia P."/>
            <person name="Abuyen K."/>
            <person name="Baughan C."/>
            <person name="Romero E."/>
            <person name="Ronkowski C."/>
            <person name="Torres B."/>
            <person name="Tremblay J."/>
            <person name="Trujillo A."/>
            <person name="Tyler M."/>
            <person name="Perez-Rodriguez I."/>
            <person name="Amend J."/>
        </authorList>
    </citation>
    <scope>NUCLEOTIDE SEQUENCE [LARGE SCALE GENOMIC DNA]</scope>
    <source>
        <strain evidence="15 16">EPR-M</strain>
    </source>
</reference>
<dbReference type="GO" id="GO:0000725">
    <property type="term" value="P:recombinational repair"/>
    <property type="evidence" value="ECO:0007669"/>
    <property type="project" value="UniProtKB-UniRule"/>
</dbReference>
<evidence type="ECO:0000256" key="11">
    <source>
        <dbReference type="HAMAP-Rule" id="MF_01498"/>
    </source>
</evidence>
<dbReference type="Pfam" id="PF18073">
    <property type="entry name" value="Zn_ribbon_LapB"/>
    <property type="match status" value="1"/>
</dbReference>
<evidence type="ECO:0000256" key="1">
    <source>
        <dbReference type="ARBA" id="ARBA00022723"/>
    </source>
</evidence>
<keyword evidence="4 13" id="KW-0863">Zinc-finger</keyword>
<dbReference type="AlphaFoldDB" id="A0A1X0Y0U0"/>
<evidence type="ECO:0000256" key="3">
    <source>
        <dbReference type="ARBA" id="ARBA00022763"/>
    </source>
</evidence>
<evidence type="ECO:0000256" key="4">
    <source>
        <dbReference type="ARBA" id="ARBA00022771"/>
    </source>
</evidence>
<dbReference type="InterPro" id="IPR014721">
    <property type="entry name" value="Ribsml_uS5_D2-typ_fold_subgr"/>
</dbReference>
<gene>
    <name evidence="11" type="primary">radA</name>
    <name evidence="15" type="ORF">B5V00_11745</name>
</gene>
<organism evidence="15 16">
    <name type="scientific">Geothermobacter hydrogeniphilus</name>
    <dbReference type="NCBI Taxonomy" id="1969733"/>
    <lineage>
        <taxon>Bacteria</taxon>
        <taxon>Pseudomonadati</taxon>
        <taxon>Thermodesulfobacteriota</taxon>
        <taxon>Desulfuromonadia</taxon>
        <taxon>Desulfuromonadales</taxon>
        <taxon>Geothermobacteraceae</taxon>
        <taxon>Geothermobacter</taxon>
    </lineage>
</organism>
<evidence type="ECO:0000256" key="13">
    <source>
        <dbReference type="RuleBase" id="RU003555"/>
    </source>
</evidence>
<dbReference type="GO" id="GO:0016787">
    <property type="term" value="F:hydrolase activity"/>
    <property type="evidence" value="ECO:0007669"/>
    <property type="project" value="UniProtKB-KW"/>
</dbReference>
<name>A0A1X0Y0U0_9BACT</name>
<proteinExistence type="inferred from homology"/>
<evidence type="ECO:0000256" key="6">
    <source>
        <dbReference type="ARBA" id="ARBA00022833"/>
    </source>
</evidence>
<dbReference type="InterPro" id="IPR004504">
    <property type="entry name" value="DNA_repair_RadA"/>
</dbReference>
<keyword evidence="8 11" id="KW-0346">Stress response</keyword>
<feature type="short sequence motif" description="RadA KNRFG motif" evidence="11">
    <location>
        <begin position="253"/>
        <end position="257"/>
    </location>
</feature>
<protein>
    <recommendedName>
        <fullName evidence="11 12">DNA repair protein RadA</fullName>
    </recommendedName>
</protein>
<accession>A0A1X0Y0U0</accession>
<keyword evidence="10 11" id="KW-0234">DNA repair</keyword>
<comment type="function">
    <text evidence="13">DNA-dependent ATPase involved in processing of recombination intermediates, plays a role in repairing DNA breaks. Stimulates the branch migration of RecA-mediated strand transfer reactions, allowing the 3' invading strand to extend heteroduplex DNA faster. Binds ssDNA in the presence of ADP but not other nucleotides, has ATPase activity that is stimulated by ssDNA and various branched DNA structures, but inhibited by SSB. Does not have RecA's homology-searching function.</text>
</comment>
<evidence type="ECO:0000256" key="9">
    <source>
        <dbReference type="ARBA" id="ARBA00023125"/>
    </source>
</evidence>
<dbReference type="NCBIfam" id="TIGR00416">
    <property type="entry name" value="sms"/>
    <property type="match status" value="1"/>
</dbReference>
<dbReference type="Gene3D" id="3.30.230.10">
    <property type="match status" value="1"/>
</dbReference>
<keyword evidence="1 11" id="KW-0479">Metal-binding</keyword>
<keyword evidence="5" id="KW-0378">Hydrolase</keyword>
<dbReference type="FunFam" id="3.40.50.300:FF:000050">
    <property type="entry name" value="DNA repair protein RadA"/>
    <property type="match status" value="1"/>
</dbReference>
<comment type="function">
    <text evidence="11">Plays a role in repairing double-strand DNA breaks, probably involving stabilizing or processing branched DNA or blocked replication forks.</text>
</comment>
<dbReference type="GO" id="GO:0003684">
    <property type="term" value="F:damaged DNA binding"/>
    <property type="evidence" value="ECO:0007669"/>
    <property type="project" value="InterPro"/>
</dbReference>